<evidence type="ECO:0000256" key="5">
    <source>
        <dbReference type="ARBA" id="ARBA00029447"/>
    </source>
</evidence>
<organism evidence="10 11">
    <name type="scientific">Litchfieldia salsa</name>
    <dbReference type="NCBI Taxonomy" id="930152"/>
    <lineage>
        <taxon>Bacteria</taxon>
        <taxon>Bacillati</taxon>
        <taxon>Bacillota</taxon>
        <taxon>Bacilli</taxon>
        <taxon>Bacillales</taxon>
        <taxon>Bacillaceae</taxon>
        <taxon>Litchfieldia</taxon>
    </lineage>
</organism>
<dbReference type="GO" id="GO:0005886">
    <property type="term" value="C:plasma membrane"/>
    <property type="evidence" value="ECO:0007669"/>
    <property type="project" value="UniProtKB-SubCell"/>
</dbReference>
<feature type="transmembrane region" description="Helical" evidence="7">
    <location>
        <begin position="17"/>
        <end position="37"/>
    </location>
</feature>
<dbReference type="PROSITE" id="PS50111">
    <property type="entry name" value="CHEMOTAXIS_TRANSDUC_2"/>
    <property type="match status" value="1"/>
</dbReference>
<evidence type="ECO:0000256" key="2">
    <source>
        <dbReference type="ARBA" id="ARBA00022475"/>
    </source>
</evidence>
<evidence type="ECO:0000256" key="1">
    <source>
        <dbReference type="ARBA" id="ARBA00004236"/>
    </source>
</evidence>
<dbReference type="PANTHER" id="PTHR32089">
    <property type="entry name" value="METHYL-ACCEPTING CHEMOTAXIS PROTEIN MCPB"/>
    <property type="match status" value="1"/>
</dbReference>
<dbReference type="SMART" id="SM00283">
    <property type="entry name" value="MA"/>
    <property type="match status" value="1"/>
</dbReference>
<evidence type="ECO:0000256" key="7">
    <source>
        <dbReference type="SAM" id="Phobius"/>
    </source>
</evidence>
<dbReference type="PANTHER" id="PTHR32089:SF112">
    <property type="entry name" value="LYSOZYME-LIKE PROTEIN-RELATED"/>
    <property type="match status" value="1"/>
</dbReference>
<keyword evidence="7" id="KW-1133">Transmembrane helix</keyword>
<feature type="domain" description="Methyl-accepting transducer" evidence="8">
    <location>
        <begin position="282"/>
        <end position="539"/>
    </location>
</feature>
<keyword evidence="7" id="KW-0812">Transmembrane</keyword>
<dbReference type="AlphaFoldDB" id="A0A1H0U8B4"/>
<dbReference type="SUPFAM" id="SSF58104">
    <property type="entry name" value="Methyl-accepting chemotaxis protein (MCP) signaling domain"/>
    <property type="match status" value="1"/>
</dbReference>
<evidence type="ECO:0000313" key="11">
    <source>
        <dbReference type="Proteomes" id="UP000199159"/>
    </source>
</evidence>
<dbReference type="OrthoDB" id="2168386at2"/>
<dbReference type="InterPro" id="IPR004089">
    <property type="entry name" value="MCPsignal_dom"/>
</dbReference>
<comment type="similarity">
    <text evidence="5">Belongs to the methyl-accepting chemotaxis (MCP) protein family.</text>
</comment>
<keyword evidence="3 7" id="KW-0472">Membrane</keyword>
<dbReference type="SMART" id="SM00304">
    <property type="entry name" value="HAMP"/>
    <property type="match status" value="1"/>
</dbReference>
<name>A0A1H0U8B4_9BACI</name>
<dbReference type="Pfam" id="PF00672">
    <property type="entry name" value="HAMP"/>
    <property type="match status" value="1"/>
</dbReference>
<dbReference type="STRING" id="930152.SAMN05216565_104222"/>
<dbReference type="PROSITE" id="PS50885">
    <property type="entry name" value="HAMP"/>
    <property type="match status" value="1"/>
</dbReference>
<evidence type="ECO:0000313" key="10">
    <source>
        <dbReference type="EMBL" id="SDP62401.1"/>
    </source>
</evidence>
<protein>
    <submittedName>
        <fullName evidence="10">Methyl-accepting chemotaxis protein</fullName>
    </submittedName>
</protein>
<evidence type="ECO:0000256" key="4">
    <source>
        <dbReference type="ARBA" id="ARBA00023224"/>
    </source>
</evidence>
<keyword evidence="11" id="KW-1185">Reference proteome</keyword>
<proteinExistence type="inferred from homology"/>
<evidence type="ECO:0000259" key="8">
    <source>
        <dbReference type="PROSITE" id="PS50111"/>
    </source>
</evidence>
<dbReference type="RefSeq" id="WP_090853565.1">
    <property type="nucleotide sequence ID" value="NZ_FNJU01000004.1"/>
</dbReference>
<evidence type="ECO:0000256" key="3">
    <source>
        <dbReference type="ARBA" id="ARBA00023136"/>
    </source>
</evidence>
<dbReference type="Pfam" id="PF00015">
    <property type="entry name" value="MCPsignal"/>
    <property type="match status" value="1"/>
</dbReference>
<dbReference type="InterPro" id="IPR003660">
    <property type="entry name" value="HAMP_dom"/>
</dbReference>
<feature type="domain" description="HAMP" evidence="9">
    <location>
        <begin position="210"/>
        <end position="263"/>
    </location>
</feature>
<dbReference type="Proteomes" id="UP000199159">
    <property type="component" value="Unassembled WGS sequence"/>
</dbReference>
<gene>
    <name evidence="10" type="ORF">SAMN05216565_104222</name>
</gene>
<dbReference type="GO" id="GO:0007165">
    <property type="term" value="P:signal transduction"/>
    <property type="evidence" value="ECO:0007669"/>
    <property type="project" value="UniProtKB-KW"/>
</dbReference>
<dbReference type="EMBL" id="FNJU01000004">
    <property type="protein sequence ID" value="SDP62401.1"/>
    <property type="molecule type" value="Genomic_DNA"/>
</dbReference>
<feature type="transmembrane region" description="Helical" evidence="7">
    <location>
        <begin position="188"/>
        <end position="209"/>
    </location>
</feature>
<comment type="subcellular location">
    <subcellularLocation>
        <location evidence="1">Cell membrane</location>
    </subcellularLocation>
</comment>
<keyword evidence="4 6" id="KW-0807">Transducer</keyword>
<reference evidence="11" key="1">
    <citation type="submission" date="2016-10" db="EMBL/GenBank/DDBJ databases">
        <authorList>
            <person name="Varghese N."/>
            <person name="Submissions S."/>
        </authorList>
    </citation>
    <scope>NUCLEOTIDE SEQUENCE [LARGE SCALE GENOMIC DNA]</scope>
    <source>
        <strain evidence="11">IBRC-M10078</strain>
    </source>
</reference>
<accession>A0A1H0U8B4</accession>
<keyword evidence="2" id="KW-1003">Cell membrane</keyword>
<dbReference type="Gene3D" id="1.10.287.950">
    <property type="entry name" value="Methyl-accepting chemotaxis protein"/>
    <property type="match status" value="1"/>
</dbReference>
<evidence type="ECO:0000256" key="6">
    <source>
        <dbReference type="PROSITE-ProRule" id="PRU00284"/>
    </source>
</evidence>
<sequence>MKLKLRKPQFKSLKLKLILGFMTVIFLTLIMSAYNYMSVSMINHSSKEMIEEELPLLIADEKLAFNIAQRIALVRGYYIFGDQSYKQDFNKYTEDSKKIQDEILQLNASPEVKELIDKSIQWGKLIEEKVFVAYDNGNQEEAKRLLVEDVQPLAIEIMQGFGELSSKRQTEISESGDSIVSQGEMIELVGLGISVLIIVFGIAIAITIANSIANPINKVVSNMNEIASGDLSGKTIKTNLKDEIGQLVDGLNKMKQNLSEIVVEISGSSEIVNNKSEELTLSSNEVRMGTEQIAATMQELSAGAESQANYSTELTEAMNKFIGQIVEANDEGVIASESSNKVLSFTKEGNELMGKSVEQMVGINEIVKDAVEKVRGLDHQTKEITSLVAVIENIANQTNLLALNAAIEAARAGEHGKGFAVVAGEVRKLAEQVTHSITDITMIVQKVQAESSGVASSLQDGYARVEEGTNQIKLTGESFTTINNLVTDMALRMDVITERLTNINATAQEMDGNIANVASITEESAAGIEQTSASVQQTNSSMTEISSNAHSLSEVAEDLNTLISKFKIK</sequence>
<dbReference type="CDD" id="cd06225">
    <property type="entry name" value="HAMP"/>
    <property type="match status" value="1"/>
</dbReference>
<evidence type="ECO:0000259" key="9">
    <source>
        <dbReference type="PROSITE" id="PS50885"/>
    </source>
</evidence>